<evidence type="ECO:0000256" key="1">
    <source>
        <dbReference type="SAM" id="Phobius"/>
    </source>
</evidence>
<proteinExistence type="predicted"/>
<accession>A0A2I0R3Z2</accession>
<dbReference type="AlphaFoldDB" id="A0A2I0R3Z2"/>
<comment type="caution">
    <text evidence="2">The sequence shown here is derived from an EMBL/GenBank/DDBJ whole genome shotgun (WGS) entry which is preliminary data.</text>
</comment>
<organism evidence="2 3">
    <name type="scientific">Brumimicrobium salinarum</name>
    <dbReference type="NCBI Taxonomy" id="2058658"/>
    <lineage>
        <taxon>Bacteria</taxon>
        <taxon>Pseudomonadati</taxon>
        <taxon>Bacteroidota</taxon>
        <taxon>Flavobacteriia</taxon>
        <taxon>Flavobacteriales</taxon>
        <taxon>Crocinitomicaceae</taxon>
        <taxon>Brumimicrobium</taxon>
    </lineage>
</organism>
<dbReference type="OrthoDB" id="1467362at2"/>
<name>A0A2I0R3Z2_9FLAO</name>
<gene>
    <name evidence="2" type="ORF">CW751_04350</name>
</gene>
<keyword evidence="1" id="KW-1133">Transmembrane helix</keyword>
<keyword evidence="1" id="KW-0472">Membrane</keyword>
<protein>
    <submittedName>
        <fullName evidence="2">Uncharacterized protein</fullName>
    </submittedName>
</protein>
<feature type="transmembrane region" description="Helical" evidence="1">
    <location>
        <begin position="95"/>
        <end position="115"/>
    </location>
</feature>
<reference evidence="2 3" key="1">
    <citation type="submission" date="2017-12" db="EMBL/GenBank/DDBJ databases">
        <title>The draft genome sequence of Brumimicrobium saltpan LHR20.</title>
        <authorList>
            <person name="Do Z.-J."/>
            <person name="Luo H.-R."/>
        </authorList>
    </citation>
    <scope>NUCLEOTIDE SEQUENCE [LARGE SCALE GENOMIC DNA]</scope>
    <source>
        <strain evidence="2 3">LHR20</strain>
    </source>
</reference>
<sequence length="133" mass="15662">MDSKVENIIDLGLVNYVRHPSNPNYVVFRFAVKKKADDFEQTLKSKKIWFEKGEENTRGKTYILFGIHNRDHSAVERINFQVEGRNRNFLIRNKFLRWSLLLFSIGVMTLAVVGYCTSPTLEDKMEEFQKVKE</sequence>
<keyword evidence="3" id="KW-1185">Reference proteome</keyword>
<dbReference type="EMBL" id="PJNI01000003">
    <property type="protein sequence ID" value="PKR81295.1"/>
    <property type="molecule type" value="Genomic_DNA"/>
</dbReference>
<evidence type="ECO:0000313" key="2">
    <source>
        <dbReference type="EMBL" id="PKR81295.1"/>
    </source>
</evidence>
<dbReference type="Proteomes" id="UP000236654">
    <property type="component" value="Unassembled WGS sequence"/>
</dbReference>
<evidence type="ECO:0000313" key="3">
    <source>
        <dbReference type="Proteomes" id="UP000236654"/>
    </source>
</evidence>
<dbReference type="RefSeq" id="WP_101333775.1">
    <property type="nucleotide sequence ID" value="NZ_PJNI01000003.1"/>
</dbReference>
<keyword evidence="1" id="KW-0812">Transmembrane</keyword>